<feature type="transmembrane region" description="Helical" evidence="1">
    <location>
        <begin position="86"/>
        <end position="108"/>
    </location>
</feature>
<accession>A0A5J5IQS7</accession>
<dbReference type="EMBL" id="VYRZ01000003">
    <property type="protein sequence ID" value="KAA9085235.1"/>
    <property type="molecule type" value="Genomic_DNA"/>
</dbReference>
<keyword evidence="1" id="KW-1133">Transmembrane helix</keyword>
<dbReference type="OrthoDB" id="3698172at2"/>
<comment type="caution">
    <text evidence="2">The sequence shown here is derived from an EMBL/GenBank/DDBJ whole genome shotgun (WGS) entry which is preliminary data.</text>
</comment>
<keyword evidence="1" id="KW-0812">Transmembrane</keyword>
<dbReference type="Proteomes" id="UP000327039">
    <property type="component" value="Unassembled WGS sequence"/>
</dbReference>
<dbReference type="InterPro" id="IPR021414">
    <property type="entry name" value="DUF3054"/>
</dbReference>
<proteinExistence type="predicted"/>
<reference evidence="3" key="1">
    <citation type="submission" date="2019-09" db="EMBL/GenBank/DDBJ databases">
        <title>Mumia zhuanghuii sp. nov. isolated from the intestinal contents of plateau pika (Ochotona curzoniae) in the Qinghai-Tibet plateau of China.</title>
        <authorList>
            <person name="Tian Z."/>
        </authorList>
    </citation>
    <scope>NUCLEOTIDE SEQUENCE [LARGE SCALE GENOMIC DNA]</scope>
    <source>
        <strain evidence="3">DSM 25564</strain>
    </source>
</reference>
<dbReference type="AlphaFoldDB" id="A0A5J5IQS7"/>
<evidence type="ECO:0000256" key="1">
    <source>
        <dbReference type="SAM" id="Phobius"/>
    </source>
</evidence>
<keyword evidence="1" id="KW-0472">Membrane</keyword>
<keyword evidence="3" id="KW-1185">Reference proteome</keyword>
<organism evidence="2 3">
    <name type="scientific">Microbacterium radiodurans</name>
    <dbReference type="NCBI Taxonomy" id="661398"/>
    <lineage>
        <taxon>Bacteria</taxon>
        <taxon>Bacillati</taxon>
        <taxon>Actinomycetota</taxon>
        <taxon>Actinomycetes</taxon>
        <taxon>Micrococcales</taxon>
        <taxon>Microbacteriaceae</taxon>
        <taxon>Microbacterium</taxon>
    </lineage>
</organism>
<evidence type="ECO:0000313" key="3">
    <source>
        <dbReference type="Proteomes" id="UP000327039"/>
    </source>
</evidence>
<feature type="transmembrane region" description="Helical" evidence="1">
    <location>
        <begin position="62"/>
        <end position="80"/>
    </location>
</feature>
<sequence>MAFFALLLDVLLVVAFAATGRASHDSDVLAGLWQTSWPFLTALIVGWLVVRAWRAPTAPLRTGAGVWIVTVAGGMLLRAASGQGTALPFVIVATLTLLALLVGWRGIARGVRALSTRRRNGRRAAEPRA</sequence>
<name>A0A5J5IQS7_9MICO</name>
<dbReference type="RefSeq" id="WP_150419957.1">
    <property type="nucleotide sequence ID" value="NZ_VYRZ01000003.1"/>
</dbReference>
<evidence type="ECO:0000313" key="2">
    <source>
        <dbReference type="EMBL" id="KAA9085235.1"/>
    </source>
</evidence>
<dbReference type="Pfam" id="PF11255">
    <property type="entry name" value="DUF3054"/>
    <property type="match status" value="1"/>
</dbReference>
<feature type="transmembrane region" description="Helical" evidence="1">
    <location>
        <begin position="32"/>
        <end position="50"/>
    </location>
</feature>
<protein>
    <submittedName>
        <fullName evidence="2">DUF3054 domain-containing protein</fullName>
    </submittedName>
</protein>
<gene>
    <name evidence="2" type="ORF">F6B42_12180</name>
</gene>